<dbReference type="PROSITE" id="PS50885">
    <property type="entry name" value="HAMP"/>
    <property type="match status" value="1"/>
</dbReference>
<dbReference type="GO" id="GO:0005886">
    <property type="term" value="C:plasma membrane"/>
    <property type="evidence" value="ECO:0007669"/>
    <property type="project" value="TreeGrafter"/>
</dbReference>
<dbReference type="InterPro" id="IPR004090">
    <property type="entry name" value="Chemotax_Me-accpt_rcpt"/>
</dbReference>
<dbReference type="EMBL" id="WNKX01000049">
    <property type="protein sequence ID" value="MTW14506.1"/>
    <property type="molecule type" value="Genomic_DNA"/>
</dbReference>
<name>A0A6L6QS90_9BURK</name>
<feature type="transmembrane region" description="Helical" evidence="7">
    <location>
        <begin position="194"/>
        <end position="213"/>
    </location>
</feature>
<dbReference type="GO" id="GO:0004888">
    <property type="term" value="F:transmembrane signaling receptor activity"/>
    <property type="evidence" value="ECO:0007669"/>
    <property type="project" value="InterPro"/>
</dbReference>
<dbReference type="PROSITE" id="PS50111">
    <property type="entry name" value="CHEMOTAXIS_TRANSDUC_2"/>
    <property type="match status" value="1"/>
</dbReference>
<dbReference type="PRINTS" id="PR00260">
    <property type="entry name" value="CHEMTRNSDUCR"/>
</dbReference>
<dbReference type="SUPFAM" id="SSF58104">
    <property type="entry name" value="Methyl-accepting chemotaxis protein (MCP) signaling domain"/>
    <property type="match status" value="1"/>
</dbReference>
<comment type="similarity">
    <text evidence="3">Belongs to the methyl-accepting chemotaxis (MCP) protein family.</text>
</comment>
<evidence type="ECO:0000256" key="7">
    <source>
        <dbReference type="SAM" id="Phobius"/>
    </source>
</evidence>
<comment type="caution">
    <text evidence="10">The sequence shown here is derived from an EMBL/GenBank/DDBJ whole genome shotgun (WGS) entry which is preliminary data.</text>
</comment>
<dbReference type="Pfam" id="PF12729">
    <property type="entry name" value="4HB_MCP_1"/>
    <property type="match status" value="1"/>
</dbReference>
<feature type="domain" description="Methyl-accepting transducer" evidence="8">
    <location>
        <begin position="275"/>
        <end position="504"/>
    </location>
</feature>
<dbReference type="GO" id="GO:0006935">
    <property type="term" value="P:chemotaxis"/>
    <property type="evidence" value="ECO:0007669"/>
    <property type="project" value="InterPro"/>
</dbReference>
<evidence type="ECO:0000256" key="6">
    <source>
        <dbReference type="SAM" id="MobiDB-lite"/>
    </source>
</evidence>
<dbReference type="InterPro" id="IPR004089">
    <property type="entry name" value="MCPsignal_dom"/>
</dbReference>
<feature type="transmembrane region" description="Helical" evidence="7">
    <location>
        <begin position="12"/>
        <end position="32"/>
    </location>
</feature>
<dbReference type="Proteomes" id="UP000472320">
    <property type="component" value="Unassembled WGS sequence"/>
</dbReference>
<dbReference type="GO" id="GO:0007165">
    <property type="term" value="P:signal transduction"/>
    <property type="evidence" value="ECO:0007669"/>
    <property type="project" value="UniProtKB-KW"/>
</dbReference>
<proteinExistence type="inferred from homology"/>
<dbReference type="InterPro" id="IPR003660">
    <property type="entry name" value="HAMP_dom"/>
</dbReference>
<keyword evidence="5" id="KW-0175">Coiled coil</keyword>
<keyword evidence="4" id="KW-0807">Transducer</keyword>
<reference evidence="10 11" key="1">
    <citation type="submission" date="2019-11" db="EMBL/GenBank/DDBJ databases">
        <title>Type strains purchased from KCTC, JCM and DSMZ.</title>
        <authorList>
            <person name="Lu H."/>
        </authorList>
    </citation>
    <scope>NUCLEOTIDE SEQUENCE [LARGE SCALE GENOMIC DNA]</scope>
    <source>
        <strain evidence="10 11">JCM 31587</strain>
    </source>
</reference>
<dbReference type="AlphaFoldDB" id="A0A6L6QS90"/>
<evidence type="ECO:0000256" key="3">
    <source>
        <dbReference type="ARBA" id="ARBA00029447"/>
    </source>
</evidence>
<keyword evidence="7" id="KW-0812">Transmembrane</keyword>
<keyword evidence="11" id="KW-1185">Reference proteome</keyword>
<dbReference type="PANTHER" id="PTHR43531:SF14">
    <property type="entry name" value="METHYL-ACCEPTING CHEMOTAXIS PROTEIN I-RELATED"/>
    <property type="match status" value="1"/>
</dbReference>
<protein>
    <submittedName>
        <fullName evidence="10">Methyl-accepting chemotaxis protein</fullName>
    </submittedName>
</protein>
<evidence type="ECO:0000256" key="1">
    <source>
        <dbReference type="ARBA" id="ARBA00004370"/>
    </source>
</evidence>
<evidence type="ECO:0000259" key="9">
    <source>
        <dbReference type="PROSITE" id="PS50885"/>
    </source>
</evidence>
<gene>
    <name evidence="10" type="ORF">GM658_28215</name>
</gene>
<dbReference type="OrthoDB" id="9177860at2"/>
<comment type="subcellular location">
    <subcellularLocation>
        <location evidence="1">Membrane</location>
    </subcellularLocation>
</comment>
<accession>A0A6L6QS90</accession>
<dbReference type="PANTHER" id="PTHR43531">
    <property type="entry name" value="PROTEIN ICFG"/>
    <property type="match status" value="1"/>
</dbReference>
<dbReference type="InterPro" id="IPR051310">
    <property type="entry name" value="MCP_chemotaxis"/>
</dbReference>
<dbReference type="RefSeq" id="WP_155457442.1">
    <property type="nucleotide sequence ID" value="NZ_WNKX01000049.1"/>
</dbReference>
<feature type="coiled-coil region" evidence="5">
    <location>
        <begin position="74"/>
        <end position="135"/>
    </location>
</feature>
<feature type="domain" description="HAMP" evidence="9">
    <location>
        <begin position="229"/>
        <end position="270"/>
    </location>
</feature>
<dbReference type="Gene3D" id="1.10.287.950">
    <property type="entry name" value="Methyl-accepting chemotaxis protein"/>
    <property type="match status" value="1"/>
</dbReference>
<keyword evidence="7" id="KW-0472">Membrane</keyword>
<evidence type="ECO:0000256" key="5">
    <source>
        <dbReference type="SAM" id="Coils"/>
    </source>
</evidence>
<feature type="region of interest" description="Disordered" evidence="6">
    <location>
        <begin position="543"/>
        <end position="572"/>
    </location>
</feature>
<evidence type="ECO:0000313" key="11">
    <source>
        <dbReference type="Proteomes" id="UP000472320"/>
    </source>
</evidence>
<feature type="compositionally biased region" description="Low complexity" evidence="6">
    <location>
        <begin position="543"/>
        <end position="562"/>
    </location>
</feature>
<dbReference type="Pfam" id="PF00015">
    <property type="entry name" value="MCPsignal"/>
    <property type="match status" value="1"/>
</dbReference>
<evidence type="ECO:0000313" key="10">
    <source>
        <dbReference type="EMBL" id="MTW14506.1"/>
    </source>
</evidence>
<dbReference type="SMART" id="SM00283">
    <property type="entry name" value="MA"/>
    <property type="match status" value="1"/>
</dbReference>
<evidence type="ECO:0000256" key="2">
    <source>
        <dbReference type="ARBA" id="ARBA00022481"/>
    </source>
</evidence>
<dbReference type="InterPro" id="IPR024478">
    <property type="entry name" value="HlyB_4HB_MCP"/>
</dbReference>
<dbReference type="CDD" id="cd11386">
    <property type="entry name" value="MCP_signal"/>
    <property type="match status" value="1"/>
</dbReference>
<organism evidence="10 11">
    <name type="scientific">Massilia eburnea</name>
    <dbReference type="NCBI Taxonomy" id="1776165"/>
    <lineage>
        <taxon>Bacteria</taxon>
        <taxon>Pseudomonadati</taxon>
        <taxon>Pseudomonadota</taxon>
        <taxon>Betaproteobacteria</taxon>
        <taxon>Burkholderiales</taxon>
        <taxon>Oxalobacteraceae</taxon>
        <taxon>Telluria group</taxon>
        <taxon>Massilia</taxon>
    </lineage>
</organism>
<sequence>MKLNQMKVGTRLLGAFSIVALAGAIVAGLGIANMSKINDMGDRIYDRELLGLSYIKEANINLIYIGRSLRSVLLASTEEQRSKSLQRIEDARKELRSNLAEADKRFASAAGRELLSKLHSELEAYDNDVQDVLRRARKEPLQANNELASFVMGAMSSRATAVDDRMSELARVKEKNAADASEETTVLYESSRNFMIMLVVGSALAGLGMGIWITRGLLRQLGGEPADAAQIAARIAGGDLAVDIDIRPHDESSMLFAMRRMRDSLAQIVGQVRAGTDTIATATQQIAAGNQDLSARTEQQAGSLEETASSMEELTTTVKQNADNARQANQLAANASQVATRGGTVVAQVVDTMGSINEASRRIVDIISVIDGIAFQTNILALNAAVEAARAGDQGRGFAVVANEVRSLAHRSADAAKEIKSLIENSVACAESGSKLVDQAGRTMDEVVASITSVSDIMSEITAASAEQSTGIDQVNQAIGEMDHVTQQNAALVEEAAAAAESLQEQASQLSSLVAVFTLHKASASAAIAVAAKEPRKPALAVAAKNRPAPAKPKSAGHAALPQPAPAQPVFASGSRAKAAVVKDQAGEWVEF</sequence>
<evidence type="ECO:0000259" key="8">
    <source>
        <dbReference type="PROSITE" id="PS50111"/>
    </source>
</evidence>
<keyword evidence="2" id="KW-0488">Methylation</keyword>
<dbReference type="FunFam" id="1.10.287.950:FF:000001">
    <property type="entry name" value="Methyl-accepting chemotaxis sensory transducer"/>
    <property type="match status" value="1"/>
</dbReference>
<evidence type="ECO:0000256" key="4">
    <source>
        <dbReference type="PROSITE-ProRule" id="PRU00284"/>
    </source>
</evidence>
<keyword evidence="7" id="KW-1133">Transmembrane helix</keyword>